<evidence type="ECO:0000313" key="2">
    <source>
        <dbReference type="EMBL" id="KZC08244.1"/>
    </source>
</evidence>
<gene>
    <name evidence="2" type="ORF">WN55_09147</name>
</gene>
<sequence length="378" mass="42572">MVVFTVLVVHGTVSTALPLDPEDLEGLLPPTPRDINETLAAVVQDPVVQDAVHQTASNGSLNGLVVKRKVYIMPANDPNKVLSTREHILVIPTENLEDVRRNITETKEAEAAAAVVETSSMNSQSFFEDEADDYMPQVEDNNSIDPIDSISPIPGQATSSSSINENPKIEINFLENAPTPETEPKKMAVPVVAVIDPSNAKNGKLNTPIVAILPNQLDGNALNNQVQFLKENSDKIQTRAQNYVDRTSIAVDPTYWRPSTSEISIVPSSTQETMQITLLPDQTDELVNEELILAPVAVPRWGYVAPYFTDPPEYTRNLADMDVAEDIIFRPLFRYRQESEERTRYRQEQNNRRYGYRYPSYNYYPRRGYYYGSRDNDY</sequence>
<dbReference type="AlphaFoldDB" id="A0A154PA31"/>
<dbReference type="OrthoDB" id="8195753at2759"/>
<proteinExistence type="predicted"/>
<keyword evidence="1" id="KW-0732">Signal</keyword>
<evidence type="ECO:0000256" key="1">
    <source>
        <dbReference type="SAM" id="SignalP"/>
    </source>
</evidence>
<evidence type="ECO:0000313" key="3">
    <source>
        <dbReference type="Proteomes" id="UP000076502"/>
    </source>
</evidence>
<dbReference type="Proteomes" id="UP000076502">
    <property type="component" value="Unassembled WGS sequence"/>
</dbReference>
<accession>A0A154PA31</accession>
<organism evidence="2 3">
    <name type="scientific">Dufourea novaeangliae</name>
    <name type="common">Sweat bee</name>
    <dbReference type="NCBI Taxonomy" id="178035"/>
    <lineage>
        <taxon>Eukaryota</taxon>
        <taxon>Metazoa</taxon>
        <taxon>Ecdysozoa</taxon>
        <taxon>Arthropoda</taxon>
        <taxon>Hexapoda</taxon>
        <taxon>Insecta</taxon>
        <taxon>Pterygota</taxon>
        <taxon>Neoptera</taxon>
        <taxon>Endopterygota</taxon>
        <taxon>Hymenoptera</taxon>
        <taxon>Apocrita</taxon>
        <taxon>Aculeata</taxon>
        <taxon>Apoidea</taxon>
        <taxon>Anthophila</taxon>
        <taxon>Halictidae</taxon>
        <taxon>Rophitinae</taxon>
        <taxon>Dufourea</taxon>
    </lineage>
</organism>
<protein>
    <submittedName>
        <fullName evidence="2">Uncharacterized protein</fullName>
    </submittedName>
</protein>
<feature type="signal peptide" evidence="1">
    <location>
        <begin position="1"/>
        <end position="16"/>
    </location>
</feature>
<dbReference type="EMBL" id="KQ434846">
    <property type="protein sequence ID" value="KZC08244.1"/>
    <property type="molecule type" value="Genomic_DNA"/>
</dbReference>
<name>A0A154PA31_DUFNO</name>
<feature type="chain" id="PRO_5007599427" evidence="1">
    <location>
        <begin position="17"/>
        <end position="378"/>
    </location>
</feature>
<keyword evidence="3" id="KW-1185">Reference proteome</keyword>
<reference evidence="2 3" key="1">
    <citation type="submission" date="2015-07" db="EMBL/GenBank/DDBJ databases">
        <title>The genome of Dufourea novaeangliae.</title>
        <authorList>
            <person name="Pan H."/>
            <person name="Kapheim K."/>
        </authorList>
    </citation>
    <scope>NUCLEOTIDE SEQUENCE [LARGE SCALE GENOMIC DNA]</scope>
    <source>
        <strain evidence="2">0120121106</strain>
        <tissue evidence="2">Whole body</tissue>
    </source>
</reference>